<comment type="similarity">
    <text evidence="1">Belongs to the glycosyltransferase 2 family. WaaE/KdtX subfamily.</text>
</comment>
<evidence type="ECO:0000259" key="2">
    <source>
        <dbReference type="Pfam" id="PF00535"/>
    </source>
</evidence>
<dbReference type="Gene3D" id="3.90.550.10">
    <property type="entry name" value="Spore Coat Polysaccharide Biosynthesis Protein SpsA, Chain A"/>
    <property type="match status" value="1"/>
</dbReference>
<organism evidence="3 4">
    <name type="scientific">Blastomonas aquatica</name>
    <dbReference type="NCBI Taxonomy" id="1510276"/>
    <lineage>
        <taxon>Bacteria</taxon>
        <taxon>Pseudomonadati</taxon>
        <taxon>Pseudomonadota</taxon>
        <taxon>Alphaproteobacteria</taxon>
        <taxon>Sphingomonadales</taxon>
        <taxon>Sphingomonadaceae</taxon>
        <taxon>Blastomonas</taxon>
    </lineage>
</organism>
<reference evidence="4" key="1">
    <citation type="journal article" date="2019" name="Int. J. Syst. Evol. Microbiol.">
        <title>The Global Catalogue of Microorganisms (GCM) 10K type strain sequencing project: providing services to taxonomists for standard genome sequencing and annotation.</title>
        <authorList>
            <consortium name="The Broad Institute Genomics Platform"/>
            <consortium name="The Broad Institute Genome Sequencing Center for Infectious Disease"/>
            <person name="Wu L."/>
            <person name="Ma J."/>
        </authorList>
    </citation>
    <scope>NUCLEOTIDE SEQUENCE [LARGE SCALE GENOMIC DNA]</scope>
    <source>
        <strain evidence="4">CGMCC 1.12851</strain>
    </source>
</reference>
<dbReference type="InterPro" id="IPR001173">
    <property type="entry name" value="Glyco_trans_2-like"/>
</dbReference>
<dbReference type="SUPFAM" id="SSF48452">
    <property type="entry name" value="TPR-like"/>
    <property type="match status" value="1"/>
</dbReference>
<gene>
    <name evidence="3" type="ORF">GCM10010833_11690</name>
</gene>
<dbReference type="InterPro" id="IPR029044">
    <property type="entry name" value="Nucleotide-diphossugar_trans"/>
</dbReference>
<dbReference type="PANTHER" id="PTHR43630:SF2">
    <property type="entry name" value="GLYCOSYLTRANSFERASE"/>
    <property type="match status" value="1"/>
</dbReference>
<dbReference type="EMBL" id="BMGD01000002">
    <property type="protein sequence ID" value="GGB58588.1"/>
    <property type="molecule type" value="Genomic_DNA"/>
</dbReference>
<sequence>MIVLDTGSTDDTQKLAQQAGAIVHEMAWPGSFSEARNRSLELADADWNIVIDADEWIASGGEQLRSWCDATERLGAVCVHSSFQVAHTQKVDRPLADSRNWITRVLSRGIGFEGRVHEQVASALPRVKIDLHLGHDGYLDAQMETKRDRNRPLLLLDLQDRPGDPYILYQLGKEAERLNEFSAACGHYRQSLAGASSTANWMHSLAIRYLHCLGQSGDLDTAFTYINQNMQRWDQSPDFFFVIGNLALDKAASDPANALREWIPLAVAAWERCLEIGERPSLEGSVHGRGSYLARTNLNAIQSQLSAISA</sequence>
<dbReference type="InterPro" id="IPR011990">
    <property type="entry name" value="TPR-like_helical_dom_sf"/>
</dbReference>
<evidence type="ECO:0000313" key="3">
    <source>
        <dbReference type="EMBL" id="GGB58588.1"/>
    </source>
</evidence>
<dbReference type="Pfam" id="PF00535">
    <property type="entry name" value="Glycos_transf_2"/>
    <property type="match status" value="1"/>
</dbReference>
<feature type="domain" description="Glycosyltransferase 2-like" evidence="2">
    <location>
        <begin position="1"/>
        <end position="60"/>
    </location>
</feature>
<name>A0ABQ1J2M2_9SPHN</name>
<evidence type="ECO:0000313" key="4">
    <source>
        <dbReference type="Proteomes" id="UP000614261"/>
    </source>
</evidence>
<protein>
    <recommendedName>
        <fullName evidence="2">Glycosyltransferase 2-like domain-containing protein</fullName>
    </recommendedName>
</protein>
<dbReference type="Proteomes" id="UP000614261">
    <property type="component" value="Unassembled WGS sequence"/>
</dbReference>
<keyword evidence="4" id="KW-1185">Reference proteome</keyword>
<accession>A0ABQ1J2M2</accession>
<dbReference type="SUPFAM" id="SSF53448">
    <property type="entry name" value="Nucleotide-diphospho-sugar transferases"/>
    <property type="match status" value="1"/>
</dbReference>
<dbReference type="Gene3D" id="1.25.40.10">
    <property type="entry name" value="Tetratricopeptide repeat domain"/>
    <property type="match status" value="1"/>
</dbReference>
<comment type="caution">
    <text evidence="3">The sequence shown here is derived from an EMBL/GenBank/DDBJ whole genome shotgun (WGS) entry which is preliminary data.</text>
</comment>
<dbReference type="PANTHER" id="PTHR43630">
    <property type="entry name" value="POLY-BETA-1,6-N-ACETYL-D-GLUCOSAMINE SYNTHASE"/>
    <property type="match status" value="1"/>
</dbReference>
<proteinExistence type="inferred from homology"/>
<evidence type="ECO:0000256" key="1">
    <source>
        <dbReference type="ARBA" id="ARBA00038494"/>
    </source>
</evidence>